<evidence type="ECO:0000256" key="5">
    <source>
        <dbReference type="ARBA" id="ARBA00023136"/>
    </source>
</evidence>
<dbReference type="DNASU" id="3836387"/>
<dbReference type="GO" id="GO:0015920">
    <property type="term" value="P:lipopolysaccharide transport"/>
    <property type="evidence" value="ECO:0007669"/>
    <property type="project" value="TreeGrafter"/>
</dbReference>
<dbReference type="KEGG" id="rru:Rru_A2943"/>
<dbReference type="InterPro" id="IPR030922">
    <property type="entry name" value="LptF"/>
</dbReference>
<evidence type="ECO:0000256" key="1">
    <source>
        <dbReference type="ARBA" id="ARBA00004651"/>
    </source>
</evidence>
<feature type="transmembrane region" description="Helical" evidence="6">
    <location>
        <begin position="320"/>
        <end position="341"/>
    </location>
</feature>
<dbReference type="GO" id="GO:0043190">
    <property type="term" value="C:ATP-binding cassette (ABC) transporter complex"/>
    <property type="evidence" value="ECO:0007669"/>
    <property type="project" value="InterPro"/>
</dbReference>
<organism evidence="7 8">
    <name type="scientific">Rhodospirillum rubrum (strain ATCC 11170 / ATH 1.1.1 / DSM 467 / LMG 4362 / NCIMB 8255 / S1)</name>
    <dbReference type="NCBI Taxonomy" id="269796"/>
    <lineage>
        <taxon>Bacteria</taxon>
        <taxon>Pseudomonadati</taxon>
        <taxon>Pseudomonadota</taxon>
        <taxon>Alphaproteobacteria</taxon>
        <taxon>Rhodospirillales</taxon>
        <taxon>Rhodospirillaceae</taxon>
        <taxon>Rhodospirillum</taxon>
    </lineage>
</organism>
<dbReference type="AlphaFoldDB" id="Q2RQ55"/>
<dbReference type="RefSeq" id="WP_011390693.1">
    <property type="nucleotide sequence ID" value="NC_007643.1"/>
</dbReference>
<feature type="transmembrane region" description="Helical" evidence="6">
    <location>
        <begin position="52"/>
        <end position="80"/>
    </location>
</feature>
<dbReference type="NCBIfam" id="TIGR04407">
    <property type="entry name" value="LptF_YjgP"/>
    <property type="match status" value="1"/>
</dbReference>
<feature type="transmembrane region" description="Helical" evidence="6">
    <location>
        <begin position="12"/>
        <end position="32"/>
    </location>
</feature>
<accession>Q2RQ55</accession>
<feature type="transmembrane region" description="Helical" evidence="6">
    <location>
        <begin position="347"/>
        <end position="368"/>
    </location>
</feature>
<evidence type="ECO:0000256" key="6">
    <source>
        <dbReference type="SAM" id="Phobius"/>
    </source>
</evidence>
<evidence type="ECO:0000313" key="7">
    <source>
        <dbReference type="EMBL" id="ABC23740.1"/>
    </source>
</evidence>
<dbReference type="EMBL" id="CP000230">
    <property type="protein sequence ID" value="ABC23740.1"/>
    <property type="molecule type" value="Genomic_DNA"/>
</dbReference>
<evidence type="ECO:0000256" key="3">
    <source>
        <dbReference type="ARBA" id="ARBA00022692"/>
    </source>
</evidence>
<name>Q2RQ55_RHORT</name>
<gene>
    <name evidence="7" type="ordered locus">Rru_A2943</name>
</gene>
<dbReference type="Pfam" id="PF03739">
    <property type="entry name" value="LptF_LptG"/>
    <property type="match status" value="1"/>
</dbReference>
<dbReference type="STRING" id="269796.Rru_A2943"/>
<evidence type="ECO:0000256" key="2">
    <source>
        <dbReference type="ARBA" id="ARBA00022475"/>
    </source>
</evidence>
<keyword evidence="3 6" id="KW-0812">Transmembrane</keyword>
<dbReference type="PANTHER" id="PTHR33529">
    <property type="entry name" value="SLR0882 PROTEIN-RELATED"/>
    <property type="match status" value="1"/>
</dbReference>
<comment type="subcellular location">
    <subcellularLocation>
        <location evidence="1">Cell membrane</location>
        <topology evidence="1">Multi-pass membrane protein</topology>
    </subcellularLocation>
</comment>
<dbReference type="InterPro" id="IPR005495">
    <property type="entry name" value="LptG/LptF_permease"/>
</dbReference>
<dbReference type="EnsemblBacteria" id="ABC23740">
    <property type="protein sequence ID" value="ABC23740"/>
    <property type="gene ID" value="Rru_A2943"/>
</dbReference>
<feature type="transmembrane region" description="Helical" evidence="6">
    <location>
        <begin position="289"/>
        <end position="308"/>
    </location>
</feature>
<dbReference type="PhylomeDB" id="Q2RQ55"/>
<dbReference type="PATRIC" id="fig|269796.9.peg.3051"/>
<protein>
    <submittedName>
        <fullName evidence="7">Permease YjgP/YjgQ</fullName>
    </submittedName>
</protein>
<dbReference type="Proteomes" id="UP000001929">
    <property type="component" value="Chromosome"/>
</dbReference>
<proteinExistence type="predicted"/>
<keyword evidence="2" id="KW-1003">Cell membrane</keyword>
<keyword evidence="5 6" id="KW-0472">Membrane</keyword>
<keyword evidence="8" id="KW-1185">Reference proteome</keyword>
<dbReference type="GO" id="GO:0055085">
    <property type="term" value="P:transmembrane transport"/>
    <property type="evidence" value="ECO:0007669"/>
    <property type="project" value="InterPro"/>
</dbReference>
<evidence type="ECO:0000256" key="4">
    <source>
        <dbReference type="ARBA" id="ARBA00022989"/>
    </source>
</evidence>
<evidence type="ECO:0000313" key="8">
    <source>
        <dbReference type="Proteomes" id="UP000001929"/>
    </source>
</evidence>
<dbReference type="eggNOG" id="COG0795">
    <property type="taxonomic scope" value="Bacteria"/>
</dbReference>
<dbReference type="HOGENOM" id="CLU_028799_7_1_5"/>
<reference evidence="7 8" key="1">
    <citation type="journal article" date="2011" name="Stand. Genomic Sci.">
        <title>Complete genome sequence of Rhodospirillum rubrum type strain (S1).</title>
        <authorList>
            <person name="Munk A.C."/>
            <person name="Copeland A."/>
            <person name="Lucas S."/>
            <person name="Lapidus A."/>
            <person name="Del Rio T.G."/>
            <person name="Barry K."/>
            <person name="Detter J.C."/>
            <person name="Hammon N."/>
            <person name="Israni S."/>
            <person name="Pitluck S."/>
            <person name="Brettin T."/>
            <person name="Bruce D."/>
            <person name="Han C."/>
            <person name="Tapia R."/>
            <person name="Gilna P."/>
            <person name="Schmutz J."/>
            <person name="Larimer F."/>
            <person name="Land M."/>
            <person name="Kyrpides N.C."/>
            <person name="Mavromatis K."/>
            <person name="Richardson P."/>
            <person name="Rohde M."/>
            <person name="Goker M."/>
            <person name="Klenk H.P."/>
            <person name="Zhang Y."/>
            <person name="Roberts G.P."/>
            <person name="Reslewic S."/>
            <person name="Schwartz D.C."/>
        </authorList>
    </citation>
    <scope>NUCLEOTIDE SEQUENCE [LARGE SCALE GENOMIC DNA]</scope>
    <source>
        <strain evidence="8">ATCC 11170 / ATH 1.1.1 / DSM 467 / LMG 4362 / NCIMB 8255 / S1</strain>
    </source>
</reference>
<keyword evidence="4 6" id="KW-1133">Transmembrane helix</keyword>
<sequence>MIIHTLHRYILRNLLVGLAVGSVALIVLIWLINSLKFLDWFVNKGLSVATFLRLTLLLMPGFLTVFIPIALFAVVLFTYNRLAADRELIVMRAAGMGPWQLARPALALCAVLTGVGYWLTLSVVPAMEGAFEAIKYEVRGEVSSLVIKEGQFNQMKDGLIVYAGERAKDGRLIDLMIHDTTGKTSDLTVMAESGALVREGEGARILLINGNRQERNRQTGKVNFLYFDSYAVDLGGKAASTEMRFREERERPLSELISLKAGDRIDPDYPFTYEERHIRRMRMEAHLRLLRPLAHIGFLLIGLAAVLTGEFDRRGGNKRVILAVALVVLFQAGSLGAATVAKKSLDGLLLLDLMTLLPILVGWIWLVWPSERWGRRRLAPRRGRTAAPALGGGAGR</sequence>
<dbReference type="PANTHER" id="PTHR33529:SF6">
    <property type="entry name" value="YJGP_YJGQ FAMILY PERMEASE"/>
    <property type="match status" value="1"/>
</dbReference>